<name>V4AMD2_LOTGI</name>
<organism evidence="6 7">
    <name type="scientific">Lottia gigantea</name>
    <name type="common">Giant owl limpet</name>
    <dbReference type="NCBI Taxonomy" id="225164"/>
    <lineage>
        <taxon>Eukaryota</taxon>
        <taxon>Metazoa</taxon>
        <taxon>Spiralia</taxon>
        <taxon>Lophotrochozoa</taxon>
        <taxon>Mollusca</taxon>
        <taxon>Gastropoda</taxon>
        <taxon>Patellogastropoda</taxon>
        <taxon>Lottioidea</taxon>
        <taxon>Lottiidae</taxon>
        <taxon>Lottia</taxon>
    </lineage>
</organism>
<evidence type="ECO:0000259" key="5">
    <source>
        <dbReference type="Pfam" id="PF01869"/>
    </source>
</evidence>
<evidence type="ECO:0000256" key="2">
    <source>
        <dbReference type="ARBA" id="ARBA00012122"/>
    </source>
</evidence>
<dbReference type="EMBL" id="KB201262">
    <property type="protein sequence ID" value="ESO98317.1"/>
    <property type="molecule type" value="Genomic_DNA"/>
</dbReference>
<gene>
    <name evidence="6" type="ORF">LOTGIDRAFT_206236</name>
</gene>
<reference evidence="6 7" key="1">
    <citation type="journal article" date="2013" name="Nature">
        <title>Insights into bilaterian evolution from three spiralian genomes.</title>
        <authorList>
            <person name="Simakov O."/>
            <person name="Marletaz F."/>
            <person name="Cho S.J."/>
            <person name="Edsinger-Gonzales E."/>
            <person name="Havlak P."/>
            <person name="Hellsten U."/>
            <person name="Kuo D.H."/>
            <person name="Larsson T."/>
            <person name="Lv J."/>
            <person name="Arendt D."/>
            <person name="Savage R."/>
            <person name="Osoegawa K."/>
            <person name="de Jong P."/>
            <person name="Grimwood J."/>
            <person name="Chapman J.A."/>
            <person name="Shapiro H."/>
            <person name="Aerts A."/>
            <person name="Otillar R.P."/>
            <person name="Terry A.Y."/>
            <person name="Boore J.L."/>
            <person name="Grigoriev I.V."/>
            <person name="Lindberg D.R."/>
            <person name="Seaver E.C."/>
            <person name="Weisblat D.A."/>
            <person name="Putnam N.H."/>
            <person name="Rokhsar D.S."/>
        </authorList>
    </citation>
    <scope>NUCLEOTIDE SEQUENCE [LARGE SCALE GENOMIC DNA]</scope>
</reference>
<proteinExistence type="inferred from homology"/>
<keyword evidence="7" id="KW-1185">Reference proteome</keyword>
<dbReference type="KEGG" id="lgi:LOTGIDRAFT_206236"/>
<dbReference type="OrthoDB" id="311172at2759"/>
<evidence type="ECO:0000313" key="6">
    <source>
        <dbReference type="EMBL" id="ESO98317.1"/>
    </source>
</evidence>
<dbReference type="EC" id="2.7.1.59" evidence="2"/>
<dbReference type="GeneID" id="20245899"/>
<protein>
    <recommendedName>
        <fullName evidence="3">N-acetyl-D-glucosamine kinase</fullName>
        <ecNumber evidence="2">2.7.1.59</ecNumber>
    </recommendedName>
    <alternativeName>
        <fullName evidence="4">GlcNAc kinase</fullName>
    </alternativeName>
</protein>
<evidence type="ECO:0000313" key="7">
    <source>
        <dbReference type="Proteomes" id="UP000030746"/>
    </source>
</evidence>
<dbReference type="GO" id="GO:0045127">
    <property type="term" value="F:N-acetylglucosamine kinase activity"/>
    <property type="evidence" value="ECO:0007669"/>
    <property type="project" value="UniProtKB-EC"/>
</dbReference>
<dbReference type="CTD" id="20245899"/>
<dbReference type="InterPro" id="IPR043129">
    <property type="entry name" value="ATPase_NBD"/>
</dbReference>
<dbReference type="STRING" id="225164.V4AMD2"/>
<dbReference type="Pfam" id="PF01869">
    <property type="entry name" value="BcrAD_BadFG"/>
    <property type="match status" value="1"/>
</dbReference>
<dbReference type="OMA" id="IETRYDM"/>
<dbReference type="AlphaFoldDB" id="V4AMD2"/>
<dbReference type="InterPro" id="IPR039758">
    <property type="entry name" value="NAGK-like"/>
</dbReference>
<dbReference type="CDD" id="cd24078">
    <property type="entry name" value="ASKHA_NBD_NAGK_meta"/>
    <property type="match status" value="1"/>
</dbReference>
<evidence type="ECO:0000256" key="1">
    <source>
        <dbReference type="ARBA" id="ARBA00006198"/>
    </source>
</evidence>
<dbReference type="SUPFAM" id="SSF53067">
    <property type="entry name" value="Actin-like ATPase domain"/>
    <property type="match status" value="2"/>
</dbReference>
<evidence type="ECO:0000256" key="3">
    <source>
        <dbReference type="ARBA" id="ARBA00014974"/>
    </source>
</evidence>
<accession>V4AMD2</accession>
<dbReference type="PANTHER" id="PTHR12862:SF0">
    <property type="entry name" value="N-ACETYL-D-GLUCOSAMINE KINASE"/>
    <property type="match status" value="1"/>
</dbReference>
<comment type="similarity">
    <text evidence="1">Belongs to the eukaryotic-type N-acetylglucosamine kinase family.</text>
</comment>
<feature type="domain" description="ATPase BadF/BadG/BcrA/BcrD type" evidence="5">
    <location>
        <begin position="2"/>
        <end position="297"/>
    </location>
</feature>
<evidence type="ECO:0000256" key="4">
    <source>
        <dbReference type="ARBA" id="ARBA00031123"/>
    </source>
</evidence>
<dbReference type="Proteomes" id="UP000030746">
    <property type="component" value="Unassembled WGS sequence"/>
</dbReference>
<dbReference type="Gene3D" id="3.30.420.40">
    <property type="match status" value="1"/>
</dbReference>
<dbReference type="HOGENOM" id="CLU_016274_0_0_1"/>
<dbReference type="InterPro" id="IPR002731">
    <property type="entry name" value="ATPase_BadF"/>
</dbReference>
<sequence>MVILRSDGKIMSWSEEACTNQWLIGLEECNKRINNMVEDSKQKAGLDKTIPLKALGMSLSGIDEEESRVNLEKHLKKTYPQATENIFLANDAVGSLATAIDGGGVVLIAGTGSVGQLINPDLSEHRCGGWGHAIGDEASGYWIAQKAIKIYFDHVDNLFSTQYDVSVVEKAMFKYFKVTDQGGMLQHFYSNFNKAHIAGFCKEISSETKDPLVCHVFKEAGKLLAQHVIALVPKMDKSLINEEGGIRIVCVGSVFKSWPLLELGFVENLKQNGKLIGIKEVMLLRLKASAAIGAAVLGAKSLKSKIPLDYSANYDVLFHSSI</sequence>
<dbReference type="RefSeq" id="XP_009051016.1">
    <property type="nucleotide sequence ID" value="XM_009052768.1"/>
</dbReference>
<dbReference type="PANTHER" id="PTHR12862">
    <property type="entry name" value="BADF TYPE ATPASE DOMAIN-CONTAINING PROTEIN"/>
    <property type="match status" value="1"/>
</dbReference>